<evidence type="ECO:0000313" key="5">
    <source>
        <dbReference type="Proteomes" id="UP001143400"/>
    </source>
</evidence>
<evidence type="ECO:0000313" key="2">
    <source>
        <dbReference type="EMBL" id="GLK55072.1"/>
    </source>
</evidence>
<protein>
    <submittedName>
        <fullName evidence="3">Spore germination cell wall hydrolase CwlJ-like protein</fullName>
    </submittedName>
</protein>
<name>A0A9W6ISY2_9HYPH</name>
<dbReference type="Proteomes" id="UP000758856">
    <property type="component" value="Unassembled WGS sequence"/>
</dbReference>
<gene>
    <name evidence="2" type="ORF">GCM10008170_10910</name>
    <name evidence="3" type="ORF">JOD31_002232</name>
</gene>
<dbReference type="PROSITE" id="PS51257">
    <property type="entry name" value="PROKAR_LIPOPROTEIN"/>
    <property type="match status" value="1"/>
</dbReference>
<proteinExistence type="predicted"/>
<accession>A0A9W6ISY2</accession>
<evidence type="ECO:0000259" key="1">
    <source>
        <dbReference type="Pfam" id="PF07486"/>
    </source>
</evidence>
<dbReference type="InterPro" id="IPR042047">
    <property type="entry name" value="SleB_dom1"/>
</dbReference>
<dbReference type="Proteomes" id="UP001143400">
    <property type="component" value="Unassembled WGS sequence"/>
</dbReference>
<sequence length="256" mass="27018">MTKRAFRAGVVAAAALGAVGCAQHPKPQIVKVSLDGGERDCLARAMYFESHRGSDEGMLAVGTVVQNRLKSGKYGASYCDVVGQKGQFAPGVMTRSMDDSGAERARRVAEQVAAGKRHPGVRGAMFFHTAGLRFPYPNMRYVLVAGGNAFYEKRSVDSIAQARENARSRNLALAYAKADPTAEAKPIVVAALISRDEAAETPVRVETHVVRATPPVRTEVAVAAPAFPAFDPPPAFAPTPEPVASAAAFATPVAAR</sequence>
<reference evidence="2" key="1">
    <citation type="journal article" date="2014" name="Int. J. Syst. Evol. Microbiol.">
        <title>Complete genome sequence of Corynebacterium casei LMG S-19264T (=DSM 44701T), isolated from a smear-ripened cheese.</title>
        <authorList>
            <consortium name="US DOE Joint Genome Institute (JGI-PGF)"/>
            <person name="Walter F."/>
            <person name="Albersmeier A."/>
            <person name="Kalinowski J."/>
            <person name="Ruckert C."/>
        </authorList>
    </citation>
    <scope>NUCLEOTIDE SEQUENCE</scope>
    <source>
        <strain evidence="2">VKM B-1606</strain>
    </source>
</reference>
<reference evidence="2" key="3">
    <citation type="submission" date="2023-01" db="EMBL/GenBank/DDBJ databases">
        <authorList>
            <person name="Sun Q."/>
            <person name="Evtushenko L."/>
        </authorList>
    </citation>
    <scope>NUCLEOTIDE SEQUENCE</scope>
    <source>
        <strain evidence="2">VKM B-1606</strain>
    </source>
</reference>
<evidence type="ECO:0000313" key="4">
    <source>
        <dbReference type="Proteomes" id="UP000758856"/>
    </source>
</evidence>
<dbReference type="EMBL" id="JAFBCY010000002">
    <property type="protein sequence ID" value="MBM7852007.1"/>
    <property type="molecule type" value="Genomic_DNA"/>
</dbReference>
<dbReference type="InterPro" id="IPR011105">
    <property type="entry name" value="Cell_wall_hydrolase_SleB"/>
</dbReference>
<dbReference type="GO" id="GO:0016787">
    <property type="term" value="F:hydrolase activity"/>
    <property type="evidence" value="ECO:0007669"/>
    <property type="project" value="InterPro"/>
</dbReference>
<dbReference type="RefSeq" id="WP_204950371.1">
    <property type="nucleotide sequence ID" value="NZ_BSFF01000001.1"/>
</dbReference>
<evidence type="ECO:0000313" key="3">
    <source>
        <dbReference type="EMBL" id="MBM7852007.1"/>
    </source>
</evidence>
<dbReference type="EMBL" id="BSFF01000001">
    <property type="protein sequence ID" value="GLK55072.1"/>
    <property type="molecule type" value="Genomic_DNA"/>
</dbReference>
<dbReference type="AlphaFoldDB" id="A0A9W6ISY2"/>
<organism evidence="2 5">
    <name type="scientific">Methylopila capsulata</name>
    <dbReference type="NCBI Taxonomy" id="61654"/>
    <lineage>
        <taxon>Bacteria</taxon>
        <taxon>Pseudomonadati</taxon>
        <taxon>Pseudomonadota</taxon>
        <taxon>Alphaproteobacteria</taxon>
        <taxon>Hyphomicrobiales</taxon>
        <taxon>Methylopilaceae</taxon>
        <taxon>Methylopila</taxon>
    </lineage>
</organism>
<keyword evidence="4" id="KW-1185">Reference proteome</keyword>
<dbReference type="Gene3D" id="1.10.10.2520">
    <property type="entry name" value="Cell wall hydrolase SleB, domain 1"/>
    <property type="match status" value="1"/>
</dbReference>
<comment type="caution">
    <text evidence="2">The sequence shown here is derived from an EMBL/GenBank/DDBJ whole genome shotgun (WGS) entry which is preliminary data.</text>
</comment>
<dbReference type="Pfam" id="PF07486">
    <property type="entry name" value="Hydrolase_2"/>
    <property type="match status" value="1"/>
</dbReference>
<reference evidence="3 4" key="2">
    <citation type="submission" date="2021-01" db="EMBL/GenBank/DDBJ databases">
        <title>Genomic Encyclopedia of Type Strains, Phase IV (KMG-IV): sequencing the most valuable type-strain genomes for metagenomic binning, comparative biology and taxonomic classification.</title>
        <authorList>
            <person name="Goeker M."/>
        </authorList>
    </citation>
    <scope>NUCLEOTIDE SEQUENCE [LARGE SCALE GENOMIC DNA]</scope>
    <source>
        <strain evidence="3 4">DSM 6130</strain>
    </source>
</reference>
<feature type="domain" description="Cell wall hydrolase SleB" evidence="1">
    <location>
        <begin position="54"/>
        <end position="151"/>
    </location>
</feature>